<proteinExistence type="predicted"/>
<keyword evidence="3" id="KW-1185">Reference proteome</keyword>
<comment type="caution">
    <text evidence="2">The sequence shown here is derived from an EMBL/GenBank/DDBJ whole genome shotgun (WGS) entry which is preliminary data.</text>
</comment>
<dbReference type="Proteomes" id="UP000011134">
    <property type="component" value="Unassembled WGS sequence"/>
</dbReference>
<reference evidence="2 3" key="1">
    <citation type="submission" date="2012-12" db="EMBL/GenBank/DDBJ databases">
        <title>Genome Assembly of Photobacterium sp. AK15.</title>
        <authorList>
            <person name="Khatri I."/>
            <person name="Vaidya B."/>
            <person name="Srinivas T.N.R."/>
            <person name="Subramanian S."/>
            <person name="Pinnaka A."/>
        </authorList>
    </citation>
    <scope>NUCLEOTIDE SEQUENCE [LARGE SCALE GENOMIC DNA]</scope>
    <source>
        <strain evidence="2 3">AK15</strain>
    </source>
</reference>
<sequence length="192" mass="20387">MRKTNLMLIAALVASPLALADDHSYDYGYYEHDGDLVIDGSGNLYVDKNAELTKSKTIHKDYVGNEDNDTLKLDNVGNLYKVDKEDNSETTYTLDKDLELELNKYLAGSKLYGHVMGTSVTYGGACCGGKASPTTITVNQDNEMNRVFGDASGINISGQNVGNNSLVQQTTSTNASLVGVGGDAVGGVGPGY</sequence>
<feature type="signal peptide" evidence="1">
    <location>
        <begin position="1"/>
        <end position="20"/>
    </location>
</feature>
<keyword evidence="1" id="KW-0732">Signal</keyword>
<evidence type="ECO:0000313" key="2">
    <source>
        <dbReference type="EMBL" id="ELR66986.1"/>
    </source>
</evidence>
<dbReference type="EMBL" id="AMZO01000006">
    <property type="protein sequence ID" value="ELR66986.1"/>
    <property type="molecule type" value="Genomic_DNA"/>
</dbReference>
<dbReference type="OrthoDB" id="5815307at2"/>
<dbReference type="AlphaFoldDB" id="L8JDQ4"/>
<name>L8JDQ4_9GAMM</name>
<accession>L8JDQ4</accession>
<evidence type="ECO:0000256" key="1">
    <source>
        <dbReference type="SAM" id="SignalP"/>
    </source>
</evidence>
<feature type="chain" id="PRO_5003992897" evidence="1">
    <location>
        <begin position="21"/>
        <end position="192"/>
    </location>
</feature>
<organism evidence="2 3">
    <name type="scientific">Photobacterium marinum</name>
    <dbReference type="NCBI Taxonomy" id="1056511"/>
    <lineage>
        <taxon>Bacteria</taxon>
        <taxon>Pseudomonadati</taxon>
        <taxon>Pseudomonadota</taxon>
        <taxon>Gammaproteobacteria</taxon>
        <taxon>Vibrionales</taxon>
        <taxon>Vibrionaceae</taxon>
        <taxon>Photobacterium</taxon>
    </lineage>
</organism>
<protein>
    <submittedName>
        <fullName evidence="2">Uncharacterized protein</fullName>
    </submittedName>
</protein>
<dbReference type="PATRIC" id="fig|1056511.3.peg.1524"/>
<evidence type="ECO:0000313" key="3">
    <source>
        <dbReference type="Proteomes" id="UP000011134"/>
    </source>
</evidence>
<dbReference type="RefSeq" id="WP_007464153.1">
    <property type="nucleotide sequence ID" value="NZ_AMZO01000006.1"/>
</dbReference>
<gene>
    <name evidence="2" type="ORF">C942_04690</name>
</gene>